<dbReference type="HAMAP" id="MF_00235">
    <property type="entry name" value="Adenylate_kinase_Adk"/>
    <property type="match status" value="1"/>
</dbReference>
<gene>
    <name evidence="12" type="ORF">AGERDE_LOCUS6054</name>
</gene>
<evidence type="ECO:0000256" key="6">
    <source>
        <dbReference type="ARBA" id="ARBA00022975"/>
    </source>
</evidence>
<dbReference type="Proteomes" id="UP000789831">
    <property type="component" value="Unassembled WGS sequence"/>
</dbReference>
<sequence>MLRTCATRIKPLAKTHLATTTKILIRKKCTLSDTRIPMASRSTITTCNIINSTNAINATKRTFFSTPLKRRAAAEGATPPPPSPPKSRKGPHPLALLAVASVGFSFYLVLVRTRGGPGSGKGTQSENLVKDFGFIHLSAGDLLRAEQQRPDSLYGELIDKAIKAGEIVPMEITIVLLEQAMRESGGKRFLIDGFPRKMDQAIKFEEDVVEAHSVLFFDCPEKVMLERLLERGKTSGRADDNLDSIRKRFITFKQQSYPVVEYYQKQSKVHSISCEDSPDTVYQEVKKTFNAEFNENK</sequence>
<evidence type="ECO:0000256" key="4">
    <source>
        <dbReference type="ARBA" id="ARBA00022777"/>
    </source>
</evidence>
<comment type="cofactor">
    <cofactor evidence="9">
        <name>Mg(2+)</name>
        <dbReference type="ChEBI" id="CHEBI:18420"/>
    </cofactor>
    <text evidence="9">Binds 1 Mg(2+) ion per monomer.</text>
</comment>
<feature type="binding site" evidence="9">
    <location>
        <position position="237"/>
    </location>
    <ligand>
        <name>a ribonucleoside 5'-phosphate</name>
        <dbReference type="ChEBI" id="CHEBI:58043"/>
    </ligand>
</feature>
<dbReference type="SUPFAM" id="SSF52540">
    <property type="entry name" value="P-loop containing nucleoside triphosphate hydrolases"/>
    <property type="match status" value="1"/>
</dbReference>
<dbReference type="PROSITE" id="PS00113">
    <property type="entry name" value="ADENYLATE_KINASE"/>
    <property type="match status" value="1"/>
</dbReference>
<dbReference type="CDD" id="cd01428">
    <property type="entry name" value="ADK"/>
    <property type="match status" value="1"/>
</dbReference>
<comment type="caution">
    <text evidence="12">The sequence shown here is derived from an EMBL/GenBank/DDBJ whole genome shotgun (WGS) entry which is preliminary data.</text>
</comment>
<feature type="region of interest" description="LID" evidence="9">
    <location>
        <begin position="230"/>
        <end position="240"/>
    </location>
</feature>
<dbReference type="PRINTS" id="PR00094">
    <property type="entry name" value="ADENYLTKNASE"/>
</dbReference>
<dbReference type="GO" id="GO:0006221">
    <property type="term" value="P:pyrimidine nucleotide biosynthetic process"/>
    <property type="evidence" value="ECO:0007669"/>
    <property type="project" value="UniProtKB-UniRule"/>
</dbReference>
<evidence type="ECO:0000256" key="9">
    <source>
        <dbReference type="HAMAP-Rule" id="MF_03172"/>
    </source>
</evidence>
<comment type="similarity">
    <text evidence="9">Belongs to the adenylate kinase family. UMP-CMP kinase subfamily.</text>
</comment>
<keyword evidence="2 9" id="KW-0808">Transferase</keyword>
<feature type="region of interest" description="NMPbind" evidence="9">
    <location>
        <begin position="138"/>
        <end position="168"/>
    </location>
</feature>
<evidence type="ECO:0000256" key="2">
    <source>
        <dbReference type="ARBA" id="ARBA00022679"/>
    </source>
</evidence>
<dbReference type="GO" id="GO:0019205">
    <property type="term" value="F:nucleobase-containing compound kinase activity"/>
    <property type="evidence" value="ECO:0007669"/>
    <property type="project" value="InterPro"/>
</dbReference>
<feature type="binding site" evidence="9">
    <location>
        <position position="248"/>
    </location>
    <ligand>
        <name>a ribonucleoside 5'-phosphate</name>
        <dbReference type="ChEBI" id="CHEBI:58043"/>
    </ligand>
</feature>
<feature type="binding site" evidence="9">
    <location>
        <position position="231"/>
    </location>
    <ligand>
        <name>ATP</name>
        <dbReference type="ChEBI" id="CHEBI:30616"/>
    </ligand>
</feature>
<dbReference type="OrthoDB" id="442176at2759"/>
<comment type="catalytic activity">
    <reaction evidence="8 9">
        <text>UMP + ATP = UDP + ADP</text>
        <dbReference type="Rhea" id="RHEA:24400"/>
        <dbReference type="ChEBI" id="CHEBI:30616"/>
        <dbReference type="ChEBI" id="CHEBI:57865"/>
        <dbReference type="ChEBI" id="CHEBI:58223"/>
        <dbReference type="ChEBI" id="CHEBI:456216"/>
        <dbReference type="EC" id="2.7.4.14"/>
    </reaction>
</comment>
<comment type="domain">
    <text evidence="9">Consists of three domains, a large central CORE domain and two small peripheral domains, NMPbind and LID, which undergo movements during catalysis. The LID domain closes over the site of phosphoryl transfer upon ATP binding. Assembling and dissambling the active center during each catalytic cycle provides an effective means to prevent ATP hydrolysis.</text>
</comment>
<proteinExistence type="inferred from homology"/>
<dbReference type="GO" id="GO:0016776">
    <property type="term" value="F:phosphotransferase activity, phosphate group as acceptor"/>
    <property type="evidence" value="ECO:0007669"/>
    <property type="project" value="InterPro"/>
</dbReference>
<evidence type="ECO:0000256" key="11">
    <source>
        <dbReference type="SAM" id="Phobius"/>
    </source>
</evidence>
<protein>
    <recommendedName>
        <fullName evidence="9">Uridylate kinase</fullName>
        <shortName evidence="9">UK</shortName>
        <ecNumber evidence="9">2.7.4.14</ecNumber>
    </recommendedName>
    <alternativeName>
        <fullName evidence="9">ATP:UMP phosphotransferase</fullName>
    </alternativeName>
    <alternativeName>
        <fullName evidence="9">Deoxycytidylate kinase</fullName>
        <shortName evidence="9">CK</shortName>
        <shortName evidence="9">dCMP kinase</shortName>
    </alternativeName>
    <alternativeName>
        <fullName evidence="9">Uridine monophosphate kinase</fullName>
        <shortName evidence="9">UMP kinase</shortName>
        <shortName evidence="9">UMPK</shortName>
    </alternativeName>
</protein>
<organism evidence="12 13">
    <name type="scientific">Ambispora gerdemannii</name>
    <dbReference type="NCBI Taxonomy" id="144530"/>
    <lineage>
        <taxon>Eukaryota</taxon>
        <taxon>Fungi</taxon>
        <taxon>Fungi incertae sedis</taxon>
        <taxon>Mucoromycota</taxon>
        <taxon>Glomeromycotina</taxon>
        <taxon>Glomeromycetes</taxon>
        <taxon>Archaeosporales</taxon>
        <taxon>Ambisporaceae</taxon>
        <taxon>Ambispora</taxon>
    </lineage>
</organism>
<keyword evidence="4 9" id="KW-0418">Kinase</keyword>
<evidence type="ECO:0000256" key="1">
    <source>
        <dbReference type="ARBA" id="ARBA00022490"/>
    </source>
</evidence>
<keyword evidence="3 9" id="KW-0547">Nucleotide-binding</keyword>
<feature type="transmembrane region" description="Helical" evidence="11">
    <location>
        <begin position="94"/>
        <end position="111"/>
    </location>
</feature>
<feature type="region of interest" description="Disordered" evidence="10">
    <location>
        <begin position="69"/>
        <end position="92"/>
    </location>
</feature>
<keyword evidence="11" id="KW-0472">Membrane</keyword>
<dbReference type="Gene3D" id="3.40.50.300">
    <property type="entry name" value="P-loop containing nucleotide triphosphate hydrolases"/>
    <property type="match status" value="1"/>
</dbReference>
<accession>A0A9N9AMN9</accession>
<feature type="binding site" evidence="9">
    <location>
        <begin position="166"/>
        <end position="168"/>
    </location>
    <ligand>
        <name>a ribonucleoside 5'-phosphate</name>
        <dbReference type="ChEBI" id="CHEBI:58043"/>
    </ligand>
</feature>
<dbReference type="GO" id="GO:0009123">
    <property type="term" value="P:nucleoside monophosphate metabolic process"/>
    <property type="evidence" value="ECO:0007669"/>
    <property type="project" value="UniProtKB-ARBA"/>
</dbReference>
<dbReference type="GO" id="GO:0005737">
    <property type="term" value="C:cytoplasm"/>
    <property type="evidence" value="ECO:0007669"/>
    <property type="project" value="UniProtKB-SubCell"/>
</dbReference>
<dbReference type="EMBL" id="CAJVPL010000892">
    <property type="protein sequence ID" value="CAG8538233.1"/>
    <property type="molecule type" value="Genomic_DNA"/>
</dbReference>
<keyword evidence="5 9" id="KW-0067">ATP-binding</keyword>
<keyword evidence="6 9" id="KW-0665">Pyrimidine biosynthesis</keyword>
<keyword evidence="7 9" id="KW-0539">Nucleus</keyword>
<evidence type="ECO:0000313" key="12">
    <source>
        <dbReference type="EMBL" id="CAG8538233.1"/>
    </source>
</evidence>
<feature type="binding site" evidence="9">
    <location>
        <position position="200"/>
    </location>
    <ligand>
        <name>a ribonucleoside 5'-phosphate</name>
        <dbReference type="ChEBI" id="CHEBI:58043"/>
    </ligand>
</feature>
<dbReference type="InterPro" id="IPR006266">
    <property type="entry name" value="UMP_CMP_kinase"/>
</dbReference>
<evidence type="ECO:0000256" key="5">
    <source>
        <dbReference type="ARBA" id="ARBA00022840"/>
    </source>
</evidence>
<comment type="subcellular location">
    <subcellularLocation>
        <location evidence="9">Cytoplasm</location>
    </subcellularLocation>
    <subcellularLocation>
        <location evidence="9">Nucleus</location>
    </subcellularLocation>
    <text evidence="9">Predominantly cytoplasmic.</text>
</comment>
<evidence type="ECO:0000256" key="7">
    <source>
        <dbReference type="ARBA" id="ARBA00023242"/>
    </source>
</evidence>
<keyword evidence="13" id="KW-1185">Reference proteome</keyword>
<evidence type="ECO:0000256" key="8">
    <source>
        <dbReference type="ARBA" id="ARBA00048116"/>
    </source>
</evidence>
<feature type="binding site" evidence="9">
    <location>
        <position position="276"/>
    </location>
    <ligand>
        <name>ATP</name>
        <dbReference type="ChEBI" id="CHEBI:30616"/>
    </ligand>
</feature>
<comment type="function">
    <text evidence="9">Catalyzes the phosphorylation of pyrimidine nucleoside monophosphates at the expense of ATP. Plays an important role in de novo pyrimidine nucleotide biosynthesis. Has preference for UMP and dUMP as phosphate acceptors, but can also use CMP, dCMP and AMP.</text>
</comment>
<evidence type="ECO:0000313" key="13">
    <source>
        <dbReference type="Proteomes" id="UP000789831"/>
    </source>
</evidence>
<feature type="binding site" evidence="9">
    <location>
        <position position="144"/>
    </location>
    <ligand>
        <name>a ribonucleoside 5'-phosphate</name>
        <dbReference type="ChEBI" id="CHEBI:58043"/>
    </ligand>
</feature>
<dbReference type="GO" id="GO:0005634">
    <property type="term" value="C:nucleus"/>
    <property type="evidence" value="ECO:0007669"/>
    <property type="project" value="UniProtKB-SubCell"/>
</dbReference>
<dbReference type="PANTHER" id="PTHR23359">
    <property type="entry name" value="NUCLEOTIDE KINASE"/>
    <property type="match status" value="1"/>
</dbReference>
<dbReference type="NCBIfam" id="TIGR01359">
    <property type="entry name" value="UMP_CMP_kin_fam"/>
    <property type="match status" value="1"/>
</dbReference>
<evidence type="ECO:0000256" key="3">
    <source>
        <dbReference type="ARBA" id="ARBA00022741"/>
    </source>
</evidence>
<dbReference type="FunFam" id="3.40.50.300:FF:000315">
    <property type="entry name" value="Adenylate kinase 1"/>
    <property type="match status" value="1"/>
</dbReference>
<feature type="binding site" evidence="9">
    <location>
        <begin position="118"/>
        <end position="123"/>
    </location>
    <ligand>
        <name>ATP</name>
        <dbReference type="ChEBI" id="CHEBI:30616"/>
    </ligand>
</feature>
<dbReference type="HAMAP" id="MF_03172">
    <property type="entry name" value="Adenylate_kinase_UMP_CMP_kin"/>
    <property type="match status" value="1"/>
</dbReference>
<dbReference type="GO" id="GO:0006207">
    <property type="term" value="P:'de novo' pyrimidine nucleobase biosynthetic process"/>
    <property type="evidence" value="ECO:0007669"/>
    <property type="project" value="InterPro"/>
</dbReference>
<evidence type="ECO:0000256" key="10">
    <source>
        <dbReference type="SAM" id="MobiDB-lite"/>
    </source>
</evidence>
<reference evidence="12" key="1">
    <citation type="submission" date="2021-06" db="EMBL/GenBank/DDBJ databases">
        <authorList>
            <person name="Kallberg Y."/>
            <person name="Tangrot J."/>
            <person name="Rosling A."/>
        </authorList>
    </citation>
    <scope>NUCLEOTIDE SEQUENCE</scope>
    <source>
        <strain evidence="12">MT106</strain>
    </source>
</reference>
<dbReference type="InterPro" id="IPR000850">
    <property type="entry name" value="Adenylat/UMP-CMP_kin"/>
</dbReference>
<dbReference type="InterPro" id="IPR027417">
    <property type="entry name" value="P-loop_NTPase"/>
</dbReference>
<feature type="binding site" evidence="9">
    <location>
        <begin position="193"/>
        <end position="196"/>
    </location>
    <ligand>
        <name>a ribonucleoside 5'-phosphate</name>
        <dbReference type="ChEBI" id="CHEBI:58043"/>
    </ligand>
</feature>
<keyword evidence="1 9" id="KW-0963">Cytoplasm</keyword>
<dbReference type="EC" id="2.7.4.14" evidence="9"/>
<dbReference type="AlphaFoldDB" id="A0A9N9AMN9"/>
<keyword evidence="11" id="KW-0812">Transmembrane</keyword>
<keyword evidence="11" id="KW-1133">Transmembrane helix</keyword>
<name>A0A9N9AMN9_9GLOM</name>
<dbReference type="GO" id="GO:0005524">
    <property type="term" value="F:ATP binding"/>
    <property type="evidence" value="ECO:0007669"/>
    <property type="project" value="UniProtKB-KW"/>
</dbReference>
<dbReference type="InterPro" id="IPR033690">
    <property type="entry name" value="Adenylat_kinase_CS"/>
</dbReference>
<dbReference type="Pfam" id="PF00406">
    <property type="entry name" value="ADK"/>
    <property type="match status" value="1"/>
</dbReference>
<comment type="subunit">
    <text evidence="9">Monomer.</text>
</comment>